<dbReference type="HOGENOM" id="CLU_059541_0_0_3"/>
<dbReference type="EMBL" id="CP003944">
    <property type="protein sequence ID" value="AFZ51665.1"/>
    <property type="molecule type" value="Genomic_DNA"/>
</dbReference>
<evidence type="ECO:0008006" key="3">
    <source>
        <dbReference type="Google" id="ProtNLM"/>
    </source>
</evidence>
<name>K9YZC0_DACS8</name>
<protein>
    <recommendedName>
        <fullName evidence="3">Flagellar assembly protein H</fullName>
    </recommendedName>
</protein>
<reference evidence="1" key="1">
    <citation type="submission" date="2012-04" db="EMBL/GenBank/DDBJ databases">
        <title>Finished genome of Dactylococcopsis salina PCC 8305.</title>
        <authorList>
            <consortium name="US DOE Joint Genome Institute"/>
            <person name="Gugger M."/>
            <person name="Coursin T."/>
            <person name="Rippka R."/>
            <person name="Tandeau De Marsac N."/>
            <person name="Huntemann M."/>
            <person name="Wei C.-L."/>
            <person name="Han J."/>
            <person name="Detter J.C."/>
            <person name="Han C."/>
            <person name="Tapia R."/>
            <person name="Daligault H."/>
            <person name="Chen A."/>
            <person name="Krypides N."/>
            <person name="Mavromatis K."/>
            <person name="Markowitz V."/>
            <person name="Szeto E."/>
            <person name="Ivanova N."/>
            <person name="Ovchinnikova G."/>
            <person name="Pagani I."/>
            <person name="Pati A."/>
            <person name="Goodwin L."/>
            <person name="Peters L."/>
            <person name="Pitluck S."/>
            <person name="Woyke T."/>
            <person name="Kerfeld C."/>
        </authorList>
    </citation>
    <scope>NUCLEOTIDE SEQUENCE [LARGE SCALE GENOMIC DNA]</scope>
    <source>
        <strain evidence="1">PCC 8305</strain>
    </source>
</reference>
<dbReference type="eggNOG" id="COG5464">
    <property type="taxonomic scope" value="Bacteria"/>
</dbReference>
<dbReference type="STRING" id="13035.Dacsa_3137"/>
<keyword evidence="2" id="KW-1185">Reference proteome</keyword>
<evidence type="ECO:0000313" key="2">
    <source>
        <dbReference type="Proteomes" id="UP000010482"/>
    </source>
</evidence>
<dbReference type="KEGG" id="dsl:Dacsa_3137"/>
<dbReference type="PATRIC" id="fig|13035.3.peg.3554"/>
<dbReference type="OrthoDB" id="528329at2"/>
<sequence>MTRHPFDQLAKQLLEQLLLPCGDVEISKEVPGEPHFIDLYFSPQTNVTPDPQTLGILAAMLQSPGLFEPFRNPPSVEDMESCLLKRLWLVSSLRRRGTFNPNHPPLLWIIAPTVSQNFLNSFSAVKKENWLSGIYELAPALKAIIIVVHQLPKTSETLWLRLLGKGRVQQQAVEEVIALPEEDSRRAIALRLLSIWKVTVEMSPEIPEEEELTMPIPQAFLEWENQVEQRGRKEGQKEAIRTIALNLMQTGMSLSQVSEVTGLSLEEVQNLQADHKESNQ</sequence>
<accession>K9YZC0</accession>
<dbReference type="AlphaFoldDB" id="K9YZC0"/>
<evidence type="ECO:0000313" key="1">
    <source>
        <dbReference type="EMBL" id="AFZ51665.1"/>
    </source>
</evidence>
<proteinExistence type="predicted"/>
<dbReference type="RefSeq" id="WP_015230643.1">
    <property type="nucleotide sequence ID" value="NC_019780.1"/>
</dbReference>
<dbReference type="Proteomes" id="UP000010482">
    <property type="component" value="Chromosome"/>
</dbReference>
<organism evidence="1 2">
    <name type="scientific">Dactylococcopsis salina (strain PCC 8305)</name>
    <name type="common">Myxobactron salinum</name>
    <dbReference type="NCBI Taxonomy" id="13035"/>
    <lineage>
        <taxon>Bacteria</taxon>
        <taxon>Bacillati</taxon>
        <taxon>Cyanobacteriota</taxon>
        <taxon>Cyanophyceae</taxon>
        <taxon>Nodosilineales</taxon>
        <taxon>Cymatolegaceae</taxon>
        <taxon>Dactylococcopsis</taxon>
    </lineage>
</organism>
<gene>
    <name evidence="1" type="ORF">Dacsa_3137</name>
</gene>